<dbReference type="GeneID" id="19113888"/>
<dbReference type="KEGG" id="bcom:BAUCODRAFT_39789"/>
<reference evidence="1 2" key="1">
    <citation type="journal article" date="2012" name="PLoS Pathog.">
        <title>Diverse lifestyles and strategies of plant pathogenesis encoded in the genomes of eighteen Dothideomycetes fungi.</title>
        <authorList>
            <person name="Ohm R.A."/>
            <person name="Feau N."/>
            <person name="Henrissat B."/>
            <person name="Schoch C.L."/>
            <person name="Horwitz B.A."/>
            <person name="Barry K.W."/>
            <person name="Condon B.J."/>
            <person name="Copeland A.C."/>
            <person name="Dhillon B."/>
            <person name="Glaser F."/>
            <person name="Hesse C.N."/>
            <person name="Kosti I."/>
            <person name="LaButti K."/>
            <person name="Lindquist E.A."/>
            <person name="Lucas S."/>
            <person name="Salamov A.A."/>
            <person name="Bradshaw R.E."/>
            <person name="Ciuffetti L."/>
            <person name="Hamelin R.C."/>
            <person name="Kema G.H.J."/>
            <person name="Lawrence C."/>
            <person name="Scott J.A."/>
            <person name="Spatafora J.W."/>
            <person name="Turgeon B.G."/>
            <person name="de Wit P.J.G.M."/>
            <person name="Zhong S."/>
            <person name="Goodwin S.B."/>
            <person name="Grigoriev I.V."/>
        </authorList>
    </citation>
    <scope>NUCLEOTIDE SEQUENCE [LARGE SCALE GENOMIC DNA]</scope>
    <source>
        <strain evidence="1 2">UAMH 10762</strain>
    </source>
</reference>
<dbReference type="RefSeq" id="XP_007681826.1">
    <property type="nucleotide sequence ID" value="XM_007683636.1"/>
</dbReference>
<dbReference type="Proteomes" id="UP000011761">
    <property type="component" value="Unassembled WGS sequence"/>
</dbReference>
<keyword evidence="2" id="KW-1185">Reference proteome</keyword>
<evidence type="ECO:0000313" key="1">
    <source>
        <dbReference type="EMBL" id="EMC90989.1"/>
    </source>
</evidence>
<protein>
    <submittedName>
        <fullName evidence="1">Uncharacterized protein</fullName>
    </submittedName>
</protein>
<dbReference type="EMBL" id="KB445565">
    <property type="protein sequence ID" value="EMC90989.1"/>
    <property type="molecule type" value="Genomic_DNA"/>
</dbReference>
<proteinExistence type="predicted"/>
<name>M2MWN3_BAUPA</name>
<dbReference type="HOGENOM" id="CLU_2654105_0_0_1"/>
<evidence type="ECO:0000313" key="2">
    <source>
        <dbReference type="Proteomes" id="UP000011761"/>
    </source>
</evidence>
<sequence>MQGRTGFIAVPTSGVLIALRTAYFKAPAGPRVYLTSDFDHAGEMLSQLSALSENVKFAITRPSPIRLCAAYRCLWG</sequence>
<accession>M2MWN3</accession>
<gene>
    <name evidence="1" type="ORF">BAUCODRAFT_39789</name>
</gene>
<organism evidence="1 2">
    <name type="scientific">Baudoinia panamericana (strain UAMH 10762)</name>
    <name type="common">Angels' share fungus</name>
    <name type="synonym">Baudoinia compniacensis (strain UAMH 10762)</name>
    <dbReference type="NCBI Taxonomy" id="717646"/>
    <lineage>
        <taxon>Eukaryota</taxon>
        <taxon>Fungi</taxon>
        <taxon>Dikarya</taxon>
        <taxon>Ascomycota</taxon>
        <taxon>Pezizomycotina</taxon>
        <taxon>Dothideomycetes</taxon>
        <taxon>Dothideomycetidae</taxon>
        <taxon>Mycosphaerellales</taxon>
        <taxon>Teratosphaeriaceae</taxon>
        <taxon>Baudoinia</taxon>
    </lineage>
</organism>
<dbReference type="AlphaFoldDB" id="M2MWN3"/>